<dbReference type="InterPro" id="IPR036986">
    <property type="entry name" value="S4_RNA-bd_sf"/>
</dbReference>
<evidence type="ECO:0000256" key="4">
    <source>
        <dbReference type="PROSITE-ProRule" id="PRU00182"/>
    </source>
</evidence>
<protein>
    <recommendedName>
        <fullName evidence="5">Pseudouridine synthase</fullName>
        <ecNumber evidence="5">5.4.99.-</ecNumber>
    </recommendedName>
</protein>
<comment type="catalytic activity">
    <reaction evidence="5">
        <text>a uridine in RNA = a pseudouridine in RNA</text>
        <dbReference type="Rhea" id="RHEA:48348"/>
        <dbReference type="Rhea" id="RHEA-COMP:12068"/>
        <dbReference type="Rhea" id="RHEA-COMP:12069"/>
        <dbReference type="ChEBI" id="CHEBI:65314"/>
        <dbReference type="ChEBI" id="CHEBI:65315"/>
    </reaction>
</comment>
<gene>
    <name evidence="8" type="primary">rluD</name>
    <name evidence="8" type="ORF">FNIIJ_301</name>
</gene>
<evidence type="ECO:0000256" key="2">
    <source>
        <dbReference type="ARBA" id="ARBA00023235"/>
    </source>
</evidence>
<sequence>MIQHPTRSKIKNAIKSGKILVNDIPVKQNYIVKFKDDVSFIMKDPVFNVIAENIPLNIVYEDEYLLVINKPTAMAMYPGNGNYDGTLLNALKYYLKKQDPCQRMGIVHRVDKDTSGLIVVAKDNYNFQHLSRQFFCKNTQRYYLALVWGNIEKSGKISGNIGRSLRNRTIMKVFPDGSLGKPAVTYYKIREQFSSVTLLKCRLETGRTHQIRAHFKYIGHPLFNDIQYGGNKILKGTFSKEYQQFVKNCFSFLHGQFLHAQSLNFIHPISNKNMYFEVSLPKEMNEVIKKWRSYSSL</sequence>
<dbReference type="GO" id="GO:0003723">
    <property type="term" value="F:RNA binding"/>
    <property type="evidence" value="ECO:0007669"/>
    <property type="project" value="UniProtKB-KW"/>
</dbReference>
<feature type="domain" description="Pseudouridine synthase RsuA/RluA-like" evidence="6">
    <location>
        <begin position="64"/>
        <end position="216"/>
    </location>
</feature>
<dbReference type="Pfam" id="PF00849">
    <property type="entry name" value="PseudoU_synth_2"/>
    <property type="match status" value="1"/>
</dbReference>
<dbReference type="KEGG" id="elv:FNIIJ_301"/>
<evidence type="ECO:0000313" key="8">
    <source>
        <dbReference type="EMBL" id="AID37548.1"/>
    </source>
</evidence>
<name>A0A068DWY8_9FLAO</name>
<dbReference type="HOGENOM" id="CLU_016902_4_3_10"/>
<dbReference type="InterPro" id="IPR020103">
    <property type="entry name" value="PsdUridine_synth_cat_dom_sf"/>
</dbReference>
<dbReference type="PANTHER" id="PTHR21600">
    <property type="entry name" value="MITOCHONDRIAL RNA PSEUDOURIDINE SYNTHASE"/>
    <property type="match status" value="1"/>
</dbReference>
<evidence type="ECO:0000256" key="1">
    <source>
        <dbReference type="ARBA" id="ARBA00010876"/>
    </source>
</evidence>
<proteinExistence type="inferred from homology"/>
<dbReference type="InterPro" id="IPR006145">
    <property type="entry name" value="PsdUridine_synth_RsuA/RluA"/>
</dbReference>
<comment type="function">
    <text evidence="5">Responsible for synthesis of pseudouridine from uracil.</text>
</comment>
<dbReference type="PROSITE" id="PS50889">
    <property type="entry name" value="S4"/>
    <property type="match status" value="1"/>
</dbReference>
<dbReference type="InterPro" id="IPR050188">
    <property type="entry name" value="RluA_PseudoU_synthase"/>
</dbReference>
<dbReference type="CDD" id="cd02869">
    <property type="entry name" value="PseudoU_synth_RluA_like"/>
    <property type="match status" value="1"/>
</dbReference>
<dbReference type="AlphaFoldDB" id="A0A068DWY8"/>
<dbReference type="Pfam" id="PF01479">
    <property type="entry name" value="S4"/>
    <property type="match status" value="1"/>
</dbReference>
<comment type="similarity">
    <text evidence="1 5">Belongs to the pseudouridine synthase RluA family.</text>
</comment>
<dbReference type="SUPFAM" id="SSF55174">
    <property type="entry name" value="Alpha-L RNA-binding motif"/>
    <property type="match status" value="1"/>
</dbReference>
<dbReference type="PANTHER" id="PTHR21600:SF44">
    <property type="entry name" value="RIBOSOMAL LARGE SUBUNIT PSEUDOURIDINE SYNTHASE D"/>
    <property type="match status" value="1"/>
</dbReference>
<dbReference type="InterPro" id="IPR006225">
    <property type="entry name" value="PsdUridine_synth_RluC/D"/>
</dbReference>
<evidence type="ECO:0000256" key="3">
    <source>
        <dbReference type="PIRSR" id="PIRSR606225-1"/>
    </source>
</evidence>
<evidence type="ECO:0000256" key="5">
    <source>
        <dbReference type="RuleBase" id="RU362028"/>
    </source>
</evidence>
<dbReference type="InterPro" id="IPR002942">
    <property type="entry name" value="S4_RNA-bd"/>
</dbReference>
<accession>A0A068DWY8</accession>
<dbReference type="Gene3D" id="3.30.2350.10">
    <property type="entry name" value="Pseudouridine synthase"/>
    <property type="match status" value="1"/>
</dbReference>
<dbReference type="STRING" id="1415657.FNIIJ_301"/>
<evidence type="ECO:0000259" key="7">
    <source>
        <dbReference type="Pfam" id="PF01479"/>
    </source>
</evidence>
<dbReference type="GO" id="GO:0120159">
    <property type="term" value="F:rRNA pseudouridine synthase activity"/>
    <property type="evidence" value="ECO:0007669"/>
    <property type="project" value="UniProtKB-ARBA"/>
</dbReference>
<dbReference type="Gene3D" id="3.10.290.10">
    <property type="entry name" value="RNA-binding S4 domain"/>
    <property type="match status" value="1"/>
</dbReference>
<feature type="active site" evidence="3">
    <location>
        <position position="111"/>
    </location>
</feature>
<reference evidence="8 9" key="1">
    <citation type="journal article" date="2014" name="Genome Biol. Evol.">
        <title>Genome sequence of "Candidatus Walczuchella monophlebidarum" the flavobacterial endosymbiont of Llaveia axin axin (Hemiptera: Coccoidea: Monophlebidae).</title>
        <authorList>
            <person name="Rosas-Perez T."/>
            <person name="Rosenblueth M."/>
            <person name="Rincon-Rosales R."/>
            <person name="Mora J."/>
            <person name="Martinez-Romero E."/>
        </authorList>
    </citation>
    <scope>NUCLEOTIDE SEQUENCE [LARGE SCALE GENOMIC DNA]</scope>
    <source>
        <strain evidence="8">FNIIJ</strain>
    </source>
</reference>
<dbReference type="EC" id="5.4.99.-" evidence="5"/>
<dbReference type="GO" id="GO:0000455">
    <property type="term" value="P:enzyme-directed rRNA pseudouridine synthesis"/>
    <property type="evidence" value="ECO:0007669"/>
    <property type="project" value="UniProtKB-ARBA"/>
</dbReference>
<evidence type="ECO:0000313" key="9">
    <source>
        <dbReference type="Proteomes" id="UP000027148"/>
    </source>
</evidence>
<dbReference type="EMBL" id="CP006873">
    <property type="protein sequence ID" value="AID37548.1"/>
    <property type="molecule type" value="Genomic_DNA"/>
</dbReference>
<dbReference type="CDD" id="cd00165">
    <property type="entry name" value="S4"/>
    <property type="match status" value="1"/>
</dbReference>
<evidence type="ECO:0000259" key="6">
    <source>
        <dbReference type="Pfam" id="PF00849"/>
    </source>
</evidence>
<keyword evidence="4" id="KW-0694">RNA-binding</keyword>
<dbReference type="SUPFAM" id="SSF55120">
    <property type="entry name" value="Pseudouridine synthase"/>
    <property type="match status" value="1"/>
</dbReference>
<keyword evidence="2 5" id="KW-0413">Isomerase</keyword>
<feature type="domain" description="RNA-binding S4" evidence="7">
    <location>
        <begin position="5"/>
        <end position="38"/>
    </location>
</feature>
<keyword evidence="9" id="KW-1185">Reference proteome</keyword>
<dbReference type="Proteomes" id="UP000027148">
    <property type="component" value="Chromosome"/>
</dbReference>
<dbReference type="NCBIfam" id="TIGR00005">
    <property type="entry name" value="rluA_subfam"/>
    <property type="match status" value="1"/>
</dbReference>
<organism evidence="8 9">
    <name type="scientific">Candidatus Walczuchella monophlebidarum</name>
    <dbReference type="NCBI Taxonomy" id="1415657"/>
    <lineage>
        <taxon>Bacteria</taxon>
        <taxon>Pseudomonadati</taxon>
        <taxon>Bacteroidota</taxon>
        <taxon>Flavobacteriia</taxon>
        <taxon>Flavobacteriales</taxon>
        <taxon>Candidatus Walczuchella</taxon>
    </lineage>
</organism>